<dbReference type="RefSeq" id="WP_101359030.1">
    <property type="nucleotide sequence ID" value="NZ_NKXO01000026.1"/>
</dbReference>
<organism evidence="2 3">
    <name type="scientific">Raineya orbicola</name>
    <dbReference type="NCBI Taxonomy" id="2016530"/>
    <lineage>
        <taxon>Bacteria</taxon>
        <taxon>Pseudomonadati</taxon>
        <taxon>Bacteroidota</taxon>
        <taxon>Cytophagia</taxon>
        <taxon>Cytophagales</taxon>
        <taxon>Raineyaceae</taxon>
        <taxon>Raineya</taxon>
    </lineage>
</organism>
<dbReference type="EMBL" id="NKXO01000026">
    <property type="protein sequence ID" value="PKQ68293.1"/>
    <property type="molecule type" value="Genomic_DNA"/>
</dbReference>
<evidence type="ECO:0000256" key="1">
    <source>
        <dbReference type="SAM" id="Coils"/>
    </source>
</evidence>
<accession>A0A2N3IDI7</accession>
<evidence type="ECO:0000313" key="2">
    <source>
        <dbReference type="EMBL" id="PKQ68293.1"/>
    </source>
</evidence>
<dbReference type="OrthoDB" id="981576at2"/>
<keyword evidence="3" id="KW-1185">Reference proteome</keyword>
<reference evidence="2 3" key="1">
    <citation type="submission" date="2017-06" db="EMBL/GenBank/DDBJ databases">
        <title>Raineya orbicola gen. nov., sp. nov. a slightly thermophilic bacterium of the phylum Bacteroidetes and the description of Raineyaceae fam. nov.</title>
        <authorList>
            <person name="Albuquerque L."/>
            <person name="Polonia A.R.M."/>
            <person name="Barroso C."/>
            <person name="Froufe H.J.C."/>
            <person name="Lage O."/>
            <person name="Lobo-Da-Cunha A."/>
            <person name="Egas C."/>
            <person name="Da Costa M.S."/>
        </authorList>
    </citation>
    <scope>NUCLEOTIDE SEQUENCE [LARGE SCALE GENOMIC DNA]</scope>
    <source>
        <strain evidence="2 3">SPSPC-11</strain>
    </source>
</reference>
<name>A0A2N3IDI7_9BACT</name>
<proteinExistence type="predicted"/>
<comment type="caution">
    <text evidence="2">The sequence shown here is derived from an EMBL/GenBank/DDBJ whole genome shotgun (WGS) entry which is preliminary data.</text>
</comment>
<evidence type="ECO:0000313" key="3">
    <source>
        <dbReference type="Proteomes" id="UP000233387"/>
    </source>
</evidence>
<dbReference type="AlphaFoldDB" id="A0A2N3IDI7"/>
<gene>
    <name evidence="2" type="ORF">Rain11_1761</name>
</gene>
<keyword evidence="1" id="KW-0175">Coiled coil</keyword>
<dbReference type="Proteomes" id="UP000233387">
    <property type="component" value="Unassembled WGS sequence"/>
</dbReference>
<protein>
    <submittedName>
        <fullName evidence="2">Uncharacterized protein</fullName>
    </submittedName>
</protein>
<sequence>MEDINKSDSFKKPDVFPTEEVNSFKEAVINPDRQELEVKFQGMKDLFTSIISENRKDYEKQLAEVKSLFSTVIEENRRQMQLQMQDIYKALPRLLAEAEKFRRQEEYITINDEDSISGVTKAKMTKLGAIKEFIIGKDAKDLRSKVEKLYEEIDEAISNDQNHLNAVVEEVYARLNKMEKRISDELEKAQNEFKAEMNEVAFLQANKAETYRILRQTSEQLRLGKLETK</sequence>
<feature type="coiled-coil region" evidence="1">
    <location>
        <begin position="139"/>
        <end position="206"/>
    </location>
</feature>